<organism evidence="3 4">
    <name type="scientific">Carex littledalei</name>
    <dbReference type="NCBI Taxonomy" id="544730"/>
    <lineage>
        <taxon>Eukaryota</taxon>
        <taxon>Viridiplantae</taxon>
        <taxon>Streptophyta</taxon>
        <taxon>Embryophyta</taxon>
        <taxon>Tracheophyta</taxon>
        <taxon>Spermatophyta</taxon>
        <taxon>Magnoliopsida</taxon>
        <taxon>Liliopsida</taxon>
        <taxon>Poales</taxon>
        <taxon>Cyperaceae</taxon>
        <taxon>Cyperoideae</taxon>
        <taxon>Cariceae</taxon>
        <taxon>Carex</taxon>
        <taxon>Carex subgen. Euthyceras</taxon>
    </lineage>
</organism>
<dbReference type="Gene3D" id="3.40.50.1000">
    <property type="entry name" value="HAD superfamily/HAD-like"/>
    <property type="match status" value="1"/>
</dbReference>
<dbReference type="PANTHER" id="PTHR12210">
    <property type="entry name" value="DULLARD PROTEIN PHOSPHATASE"/>
    <property type="match status" value="1"/>
</dbReference>
<proteinExistence type="predicted"/>
<feature type="region of interest" description="Disordered" evidence="1">
    <location>
        <begin position="1"/>
        <end position="35"/>
    </location>
</feature>
<sequence length="634" mass="70001">MEVDVSSSPRDSTSDQIIAVKTNRENHKSKKETYGPACGINRSDDDKKACESCTVDENNLNPVEVENSEEVNHKSKKKKLKKKQVSACEDNNPDDGNKFGENCMANETNSNSIETKCSGEVQCKIKKVRPGKREREALHLHGQSKSDIGDSANGVSAAENGTNLPGGSIENNSHSLVGGAVANSCTELQGTKTMKRNKAKQHSCNDTDNLDGSNTLSTLETKYRPNCSSKKLGSIEGILVTENSADLGGVVADVSTDLAGGATAESDTDLQSKKIEKTYKRRRRNSSVCNIHEPSNITSAFDTECKASSNNCSSKETIVTEESAVTDNGIDLQGESKKKKKKNKSKEDAANEEVICEEHSPKNKPTSLPSSPIRSATETIPVSCLVTTENVELGLSCTSDAPVLKELVSPGKKKLIVLDINGLLADINSDYSCTEYADFKISGKLVFKRPFCADFLNFCFANFEIGVWSSRTKYNVEKAVQYLMGDLRNKLLFCWDQSNCTATNFNTIDNSRKPLVFKELRKLWEKEEPDLPWEKGRFTPRNTLLVDDSPYKALCNPPFTAIFPPPYSFKHKEDNSLGIGGDLRVYLEKMATAEHVQYYVKDNPFGQPAITDSHPYWKFYLRIIENLDKPLVSA</sequence>
<dbReference type="FunFam" id="3.40.50.1000:FF:000257">
    <property type="entry name" value="Haloacid dehalogenase-like hydrolase (HAD) superfamily protein"/>
    <property type="match status" value="1"/>
</dbReference>
<feature type="domain" description="FCP1 homology" evidence="2">
    <location>
        <begin position="409"/>
        <end position="590"/>
    </location>
</feature>
<dbReference type="AlphaFoldDB" id="A0A833VH80"/>
<evidence type="ECO:0000259" key="2">
    <source>
        <dbReference type="PROSITE" id="PS50969"/>
    </source>
</evidence>
<feature type="compositionally biased region" description="Polar residues" evidence="1">
    <location>
        <begin position="363"/>
        <end position="372"/>
    </location>
</feature>
<feature type="region of interest" description="Disordered" evidence="1">
    <location>
        <begin position="128"/>
        <end position="152"/>
    </location>
</feature>
<dbReference type="InterPro" id="IPR036412">
    <property type="entry name" value="HAD-like_sf"/>
</dbReference>
<dbReference type="EMBL" id="SWLB01000022">
    <property type="protein sequence ID" value="KAF3324059.1"/>
    <property type="molecule type" value="Genomic_DNA"/>
</dbReference>
<dbReference type="Pfam" id="PF03031">
    <property type="entry name" value="NIF"/>
    <property type="match status" value="1"/>
</dbReference>
<feature type="region of interest" description="Disordered" evidence="1">
    <location>
        <begin position="66"/>
        <end position="99"/>
    </location>
</feature>
<dbReference type="InterPro" id="IPR004274">
    <property type="entry name" value="FCP1_dom"/>
</dbReference>
<feature type="compositionally biased region" description="Polar residues" evidence="1">
    <location>
        <begin position="1"/>
        <end position="16"/>
    </location>
</feature>
<comment type="caution">
    <text evidence="3">The sequence shown here is derived from an EMBL/GenBank/DDBJ whole genome shotgun (WGS) entry which is preliminary data.</text>
</comment>
<evidence type="ECO:0000313" key="4">
    <source>
        <dbReference type="Proteomes" id="UP000623129"/>
    </source>
</evidence>
<dbReference type="SUPFAM" id="SSF56784">
    <property type="entry name" value="HAD-like"/>
    <property type="match status" value="1"/>
</dbReference>
<evidence type="ECO:0000256" key="1">
    <source>
        <dbReference type="SAM" id="MobiDB-lite"/>
    </source>
</evidence>
<reference evidence="3" key="1">
    <citation type="submission" date="2020-01" db="EMBL/GenBank/DDBJ databases">
        <title>Genome sequence of Kobresia littledalei, the first chromosome-level genome in the family Cyperaceae.</title>
        <authorList>
            <person name="Qu G."/>
        </authorList>
    </citation>
    <scope>NUCLEOTIDE SEQUENCE</scope>
    <source>
        <strain evidence="3">C.B.Clarke</strain>
        <tissue evidence="3">Leaf</tissue>
    </source>
</reference>
<protein>
    <submittedName>
        <fullName evidence="3">FCP1 homology domain-containing protein</fullName>
    </submittedName>
</protein>
<name>A0A833VH80_9POAL</name>
<dbReference type="Proteomes" id="UP000623129">
    <property type="component" value="Unassembled WGS sequence"/>
</dbReference>
<dbReference type="OrthoDB" id="1711508at2759"/>
<dbReference type="PROSITE" id="PS50969">
    <property type="entry name" value="FCP1"/>
    <property type="match status" value="1"/>
</dbReference>
<accession>A0A833VH80</accession>
<feature type="region of interest" description="Disordered" evidence="1">
    <location>
        <begin position="330"/>
        <end position="372"/>
    </location>
</feature>
<dbReference type="InterPro" id="IPR023214">
    <property type="entry name" value="HAD_sf"/>
</dbReference>
<feature type="compositionally biased region" description="Basic residues" evidence="1">
    <location>
        <begin position="74"/>
        <end position="84"/>
    </location>
</feature>
<dbReference type="InterPro" id="IPR050365">
    <property type="entry name" value="TIM50"/>
</dbReference>
<dbReference type="SMART" id="SM00577">
    <property type="entry name" value="CPDc"/>
    <property type="match status" value="1"/>
</dbReference>
<gene>
    <name evidence="3" type="ORF">FCM35_KLT11526</name>
</gene>
<keyword evidence="4" id="KW-1185">Reference proteome</keyword>
<evidence type="ECO:0000313" key="3">
    <source>
        <dbReference type="EMBL" id="KAF3324059.1"/>
    </source>
</evidence>